<comment type="subcellular location">
    <subcellularLocation>
        <location evidence="5">Cytoplasm</location>
    </subcellularLocation>
</comment>
<feature type="binding site" evidence="5">
    <location>
        <position position="279"/>
    </location>
    <ligand>
        <name>carbamoyl phosphate</name>
        <dbReference type="ChEBI" id="CHEBI:58228"/>
    </ligand>
</feature>
<dbReference type="InterPro" id="IPR002292">
    <property type="entry name" value="Orn/put_carbamltrans"/>
</dbReference>
<accession>A0AAV3T0J3</accession>
<dbReference type="PANTHER" id="PTHR45753">
    <property type="entry name" value="ORNITHINE CARBAMOYLTRANSFERASE, MITOCHONDRIAL"/>
    <property type="match status" value="1"/>
</dbReference>
<dbReference type="EMBL" id="BAAADU010000002">
    <property type="protein sequence ID" value="GAA0649678.1"/>
    <property type="molecule type" value="Genomic_DNA"/>
</dbReference>
<dbReference type="GeneID" id="68571819"/>
<dbReference type="PRINTS" id="PR00102">
    <property type="entry name" value="OTCASE"/>
</dbReference>
<dbReference type="Pfam" id="PF02729">
    <property type="entry name" value="OTCace_N"/>
    <property type="match status" value="1"/>
</dbReference>
<organism evidence="8 9">
    <name type="scientific">Salarchaeum japonicum</name>
    <dbReference type="NCBI Taxonomy" id="555573"/>
    <lineage>
        <taxon>Archaea</taxon>
        <taxon>Methanobacteriati</taxon>
        <taxon>Methanobacteriota</taxon>
        <taxon>Stenosarchaea group</taxon>
        <taxon>Halobacteria</taxon>
        <taxon>Halobacteriales</taxon>
        <taxon>Halobacteriaceae</taxon>
    </lineage>
</organism>
<dbReference type="PROSITE" id="PS00097">
    <property type="entry name" value="CARBAMOYLTRANSFERASE"/>
    <property type="match status" value="1"/>
</dbReference>
<dbReference type="GO" id="GO:0019240">
    <property type="term" value="P:citrulline biosynthetic process"/>
    <property type="evidence" value="ECO:0007669"/>
    <property type="project" value="TreeGrafter"/>
</dbReference>
<sequence>MHFLTVDDLTPTELDSVLTSARDLKGDYAGTPLADRSLAMLFEKASTRTRVSFEVGMTKLGGHAVFLGKEDIQLGRGEPVKDTARALACYADAVMARVDDHETLETLAAYSSIPVVNGLSDEAHPVQTLADLLTVEEVVGDDASVAWVGDGNNVAASFTVGAAMRGHDVTVATPAEYALDDGVFDRASDYPGTVTATTDPEEAVAGADVVYTDVWVSMGDEDEREQRLDALQPYQVNEELLAGTDAKVMHCLPAHRGEEITEDVLEGERSLVWRQAENRMHGQNGLLVQLV</sequence>
<feature type="binding site" evidence="5">
    <location>
        <position position="213"/>
    </location>
    <ligand>
        <name>L-ornithine</name>
        <dbReference type="ChEBI" id="CHEBI:46911"/>
    </ligand>
</feature>
<dbReference type="Gene3D" id="3.40.50.1370">
    <property type="entry name" value="Aspartate/ornithine carbamoyltransferase"/>
    <property type="match status" value="2"/>
</dbReference>
<dbReference type="RefSeq" id="WP_227261243.1">
    <property type="nucleotide sequence ID" value="NZ_BAAADU010000002.1"/>
</dbReference>
<dbReference type="SUPFAM" id="SSF53671">
    <property type="entry name" value="Aspartate/ornithine carbamoyltransferase"/>
    <property type="match status" value="1"/>
</dbReference>
<dbReference type="InterPro" id="IPR024904">
    <property type="entry name" value="OTCase_ArgI"/>
</dbReference>
<dbReference type="EC" id="2.1.3.3" evidence="2 5"/>
<dbReference type="GO" id="GO:0005737">
    <property type="term" value="C:cytoplasm"/>
    <property type="evidence" value="ECO:0007669"/>
    <property type="project" value="UniProtKB-SubCell"/>
</dbReference>
<feature type="domain" description="Aspartate/ornithine carbamoyltransferase Asp/Orn-binding" evidence="6">
    <location>
        <begin position="142"/>
        <end position="289"/>
    </location>
</feature>
<evidence type="ECO:0000256" key="4">
    <source>
        <dbReference type="ARBA" id="ARBA00048772"/>
    </source>
</evidence>
<feature type="binding site" evidence="5">
    <location>
        <position position="73"/>
    </location>
    <ligand>
        <name>carbamoyl phosphate</name>
        <dbReference type="ChEBI" id="CHEBI:58228"/>
    </ligand>
</feature>
<dbReference type="PRINTS" id="PR00100">
    <property type="entry name" value="AOTCASE"/>
</dbReference>
<feature type="domain" description="Aspartate/ornithine carbamoyltransferase carbamoyl-P binding" evidence="7">
    <location>
        <begin position="2"/>
        <end position="137"/>
    </location>
</feature>
<dbReference type="FunFam" id="3.40.50.1370:FF:000008">
    <property type="entry name" value="Ornithine carbamoyltransferase"/>
    <property type="match status" value="1"/>
</dbReference>
<dbReference type="GO" id="GO:0004585">
    <property type="term" value="F:ornithine carbamoyltransferase activity"/>
    <property type="evidence" value="ECO:0007669"/>
    <property type="project" value="UniProtKB-UniRule"/>
</dbReference>
<proteinExistence type="inferred from homology"/>
<dbReference type="InterPro" id="IPR006130">
    <property type="entry name" value="Asp/Orn_carbamoylTrfase"/>
</dbReference>
<keyword evidence="3 5" id="KW-0808">Transferase</keyword>
<dbReference type="InterPro" id="IPR006131">
    <property type="entry name" value="Asp_carbamoyltransf_Asp/Orn-bd"/>
</dbReference>
<dbReference type="NCBIfam" id="TIGR00658">
    <property type="entry name" value="orni_carb_tr"/>
    <property type="match status" value="1"/>
</dbReference>
<comment type="similarity">
    <text evidence="1 5">Belongs to the aspartate/ornithine carbamoyltransferase superfamily. OTCase family.</text>
</comment>
<dbReference type="PANTHER" id="PTHR45753:SF3">
    <property type="entry name" value="ORNITHINE TRANSCARBAMYLASE, MITOCHONDRIAL"/>
    <property type="match status" value="1"/>
</dbReference>
<protein>
    <recommendedName>
        <fullName evidence="2 5">Ornithine carbamoyltransferase</fullName>
        <shortName evidence="5">OTCase</shortName>
        <ecNumber evidence="2 5">2.1.3.3</ecNumber>
    </recommendedName>
</protein>
<feature type="binding site" evidence="5">
    <location>
        <begin position="46"/>
        <end position="49"/>
    </location>
    <ligand>
        <name>carbamoyl phosphate</name>
        <dbReference type="ChEBI" id="CHEBI:58228"/>
    </ligand>
</feature>
<gene>
    <name evidence="8" type="primary">argF</name>
    <name evidence="8" type="ORF">GCM10009019_10540</name>
</gene>
<comment type="caution">
    <text evidence="8">The sequence shown here is derived from an EMBL/GenBank/DDBJ whole genome shotgun (WGS) entry which is preliminary data.</text>
</comment>
<keyword evidence="9" id="KW-1185">Reference proteome</keyword>
<evidence type="ECO:0000259" key="7">
    <source>
        <dbReference type="Pfam" id="PF02729"/>
    </source>
</evidence>
<feature type="binding site" evidence="5">
    <location>
        <begin position="124"/>
        <end position="127"/>
    </location>
    <ligand>
        <name>carbamoyl phosphate</name>
        <dbReference type="ChEBI" id="CHEBI:58228"/>
    </ligand>
</feature>
<feature type="binding site" evidence="5">
    <location>
        <position position="97"/>
    </location>
    <ligand>
        <name>carbamoyl phosphate</name>
        <dbReference type="ChEBI" id="CHEBI:58228"/>
    </ligand>
</feature>
<feature type="binding site" evidence="5">
    <location>
        <begin position="217"/>
        <end position="218"/>
    </location>
    <ligand>
        <name>L-ornithine</name>
        <dbReference type="ChEBI" id="CHEBI:46911"/>
    </ligand>
</feature>
<name>A0AAV3T0J3_9EURY</name>
<evidence type="ECO:0000256" key="2">
    <source>
        <dbReference type="ARBA" id="ARBA00013007"/>
    </source>
</evidence>
<evidence type="ECO:0000313" key="8">
    <source>
        <dbReference type="EMBL" id="GAA0649678.1"/>
    </source>
</evidence>
<dbReference type="HAMAP" id="MF_01109">
    <property type="entry name" value="OTCase"/>
    <property type="match status" value="1"/>
</dbReference>
<keyword evidence="5" id="KW-0963">Cytoplasm</keyword>
<reference evidence="8 9" key="1">
    <citation type="journal article" date="2019" name="Int. J. Syst. Evol. Microbiol.">
        <title>The Global Catalogue of Microorganisms (GCM) 10K type strain sequencing project: providing services to taxonomists for standard genome sequencing and annotation.</title>
        <authorList>
            <consortium name="The Broad Institute Genomics Platform"/>
            <consortium name="The Broad Institute Genome Sequencing Center for Infectious Disease"/>
            <person name="Wu L."/>
            <person name="Ma J."/>
        </authorList>
    </citation>
    <scope>NUCLEOTIDE SEQUENCE [LARGE SCALE GENOMIC DNA]</scope>
    <source>
        <strain evidence="8 9">JCM 16327</strain>
    </source>
</reference>
<dbReference type="InterPro" id="IPR006132">
    <property type="entry name" value="Asp/Orn_carbamoyltranf_P-bd"/>
</dbReference>
<dbReference type="InterPro" id="IPR036901">
    <property type="entry name" value="Asp/Orn_carbamoylTrfase_sf"/>
</dbReference>
<feature type="binding site" evidence="5">
    <location>
        <begin position="251"/>
        <end position="252"/>
    </location>
    <ligand>
        <name>carbamoyl phosphate</name>
        <dbReference type="ChEBI" id="CHEBI:58228"/>
    </ligand>
</feature>
<dbReference type="Pfam" id="PF00185">
    <property type="entry name" value="OTCace"/>
    <property type="match status" value="1"/>
</dbReference>
<evidence type="ECO:0000256" key="5">
    <source>
        <dbReference type="HAMAP-Rule" id="MF_01109"/>
    </source>
</evidence>
<comment type="catalytic activity">
    <reaction evidence="4 5">
        <text>carbamoyl phosphate + L-ornithine = L-citrulline + phosphate + H(+)</text>
        <dbReference type="Rhea" id="RHEA:19513"/>
        <dbReference type="ChEBI" id="CHEBI:15378"/>
        <dbReference type="ChEBI" id="CHEBI:43474"/>
        <dbReference type="ChEBI" id="CHEBI:46911"/>
        <dbReference type="ChEBI" id="CHEBI:57743"/>
        <dbReference type="ChEBI" id="CHEBI:58228"/>
        <dbReference type="EC" id="2.1.3.3"/>
    </reaction>
</comment>
<evidence type="ECO:0000259" key="6">
    <source>
        <dbReference type="Pfam" id="PF00185"/>
    </source>
</evidence>
<dbReference type="GO" id="GO:0042450">
    <property type="term" value="P:L-arginine biosynthetic process via ornithine"/>
    <property type="evidence" value="ECO:0007669"/>
    <property type="project" value="UniProtKB-UniRule"/>
</dbReference>
<dbReference type="AlphaFoldDB" id="A0AAV3T0J3"/>
<dbReference type="NCBIfam" id="NF001986">
    <property type="entry name" value="PRK00779.1"/>
    <property type="match status" value="1"/>
</dbReference>
<dbReference type="Proteomes" id="UP001500194">
    <property type="component" value="Unassembled WGS sequence"/>
</dbReference>
<dbReference type="GO" id="GO:0016597">
    <property type="term" value="F:amino acid binding"/>
    <property type="evidence" value="ECO:0007669"/>
    <property type="project" value="InterPro"/>
</dbReference>
<evidence type="ECO:0000313" key="9">
    <source>
        <dbReference type="Proteomes" id="UP001500194"/>
    </source>
</evidence>
<feature type="binding site" evidence="5">
    <location>
        <position position="153"/>
    </location>
    <ligand>
        <name>L-ornithine</name>
        <dbReference type="ChEBI" id="CHEBI:46911"/>
    </ligand>
</feature>
<evidence type="ECO:0000256" key="3">
    <source>
        <dbReference type="ARBA" id="ARBA00022679"/>
    </source>
</evidence>
<evidence type="ECO:0000256" key="1">
    <source>
        <dbReference type="ARBA" id="ARBA00007805"/>
    </source>
</evidence>